<dbReference type="Proteomes" id="UP000076874">
    <property type="component" value="Unassembled WGS sequence"/>
</dbReference>
<name>A0A167YU74_9HYPO</name>
<evidence type="ECO:0000256" key="6">
    <source>
        <dbReference type="SAM" id="Phobius"/>
    </source>
</evidence>
<comment type="subcellular location">
    <subcellularLocation>
        <location evidence="1">Membrane</location>
        <topology evidence="1">Multi-pass membrane protein</topology>
    </subcellularLocation>
</comment>
<feature type="transmembrane region" description="Helical" evidence="6">
    <location>
        <begin position="325"/>
        <end position="346"/>
    </location>
</feature>
<feature type="transmembrane region" description="Helical" evidence="6">
    <location>
        <begin position="187"/>
        <end position="213"/>
    </location>
</feature>
<keyword evidence="3 6" id="KW-1133">Transmembrane helix</keyword>
<proteinExistence type="predicted"/>
<reference evidence="8 9" key="1">
    <citation type="journal article" date="2016" name="Genome Biol. Evol.">
        <title>Divergent and convergent evolution of fungal pathogenicity.</title>
        <authorList>
            <person name="Shang Y."/>
            <person name="Xiao G."/>
            <person name="Zheng P."/>
            <person name="Cen K."/>
            <person name="Zhan S."/>
            <person name="Wang C."/>
        </authorList>
    </citation>
    <scope>NUCLEOTIDE SEQUENCE [LARGE SCALE GENOMIC DNA]</scope>
    <source>
        <strain evidence="8 9">RCEF 264</strain>
    </source>
</reference>
<evidence type="ECO:0000313" key="9">
    <source>
        <dbReference type="Proteomes" id="UP000076874"/>
    </source>
</evidence>
<feature type="region of interest" description="Disordered" evidence="5">
    <location>
        <begin position="247"/>
        <end position="268"/>
    </location>
</feature>
<feature type="domain" description="Major facilitator superfamily (MFS) profile" evidence="7">
    <location>
        <begin position="38"/>
        <end position="478"/>
    </location>
</feature>
<dbReference type="AlphaFoldDB" id="A0A167YU74"/>
<evidence type="ECO:0000259" key="7">
    <source>
        <dbReference type="PROSITE" id="PS50850"/>
    </source>
</evidence>
<dbReference type="GO" id="GO:0022857">
    <property type="term" value="F:transmembrane transporter activity"/>
    <property type="evidence" value="ECO:0007669"/>
    <property type="project" value="InterPro"/>
</dbReference>
<feature type="transmembrane region" description="Helical" evidence="6">
    <location>
        <begin position="289"/>
        <end position="313"/>
    </location>
</feature>
<dbReference type="InterPro" id="IPR036259">
    <property type="entry name" value="MFS_trans_sf"/>
</dbReference>
<evidence type="ECO:0000256" key="5">
    <source>
        <dbReference type="SAM" id="MobiDB-lite"/>
    </source>
</evidence>
<feature type="transmembrane region" description="Helical" evidence="6">
    <location>
        <begin position="150"/>
        <end position="175"/>
    </location>
</feature>
<sequence>MSTASHEETPLLGSESVVGVGHVDAHRRRVIAASFAMVLLVDFAAFFLDAPQTSILEGVICDRYYDSVSSTPALLRDCTVGAVQAELATINQLLNTFNRLPGLFVAIPFGIVADRYGRRPVLVLTFLGALLQDAVSKAVLWRPDLFAPRLIWLSSLASFVGGGDAVASSMVFLVVADVASPQQRASLFFFLTAFERIGEILGTPLSALLMFTWTPWVPYLLYSALTCFAFTVPLLLLPETLRRPLPETEADTQTETEAPVSDTNANETPSGFLPPNVFTKFRPLLNHNVIAVLLAFFVSALGRQSTSFLLQYIRQRFNWTYEKASVLLTVRAAVNLVLLLVALPALNRLLATRGVSAQVKDLFISRLSVALFAVGSLAIALAPLVSLATLGVVIFALGSGFSPAARSLATTFCHQNEAGLLYTALAIAQTVGGLTAGPLLALSFQWGLHLGREWTGIPFAIVAGLFACGFLAISFVRL</sequence>
<evidence type="ECO:0000256" key="4">
    <source>
        <dbReference type="ARBA" id="ARBA00023136"/>
    </source>
</evidence>
<dbReference type="EMBL" id="AZHD01000002">
    <property type="protein sequence ID" value="OAA66693.1"/>
    <property type="molecule type" value="Genomic_DNA"/>
</dbReference>
<dbReference type="OrthoDB" id="194139at2759"/>
<dbReference type="PANTHER" id="PTHR23507">
    <property type="entry name" value="ZGC:174356"/>
    <property type="match status" value="1"/>
</dbReference>
<comment type="caution">
    <text evidence="8">The sequence shown here is derived from an EMBL/GenBank/DDBJ whole genome shotgun (WGS) entry which is preliminary data.</text>
</comment>
<evidence type="ECO:0000256" key="1">
    <source>
        <dbReference type="ARBA" id="ARBA00004141"/>
    </source>
</evidence>
<dbReference type="SUPFAM" id="SSF103473">
    <property type="entry name" value="MFS general substrate transporter"/>
    <property type="match status" value="1"/>
</dbReference>
<keyword evidence="2 6" id="KW-0812">Transmembrane</keyword>
<protein>
    <submittedName>
        <fullName evidence="8">Major facilitator superfamily domain, general substrate transporter</fullName>
    </submittedName>
</protein>
<feature type="transmembrane region" description="Helical" evidence="6">
    <location>
        <begin position="454"/>
        <end position="476"/>
    </location>
</feature>
<evidence type="ECO:0000256" key="3">
    <source>
        <dbReference type="ARBA" id="ARBA00022989"/>
    </source>
</evidence>
<keyword evidence="9" id="KW-1185">Reference proteome</keyword>
<dbReference type="STRING" id="1081102.A0A167YU74"/>
<organism evidence="8 9">
    <name type="scientific">Niveomyces insectorum RCEF 264</name>
    <dbReference type="NCBI Taxonomy" id="1081102"/>
    <lineage>
        <taxon>Eukaryota</taxon>
        <taxon>Fungi</taxon>
        <taxon>Dikarya</taxon>
        <taxon>Ascomycota</taxon>
        <taxon>Pezizomycotina</taxon>
        <taxon>Sordariomycetes</taxon>
        <taxon>Hypocreomycetidae</taxon>
        <taxon>Hypocreales</taxon>
        <taxon>Cordycipitaceae</taxon>
        <taxon>Niveomyces</taxon>
    </lineage>
</organism>
<dbReference type="GO" id="GO:0016020">
    <property type="term" value="C:membrane"/>
    <property type="evidence" value="ECO:0007669"/>
    <property type="project" value="UniProtKB-SubCell"/>
</dbReference>
<feature type="transmembrane region" description="Helical" evidence="6">
    <location>
        <begin position="420"/>
        <end position="442"/>
    </location>
</feature>
<dbReference type="PROSITE" id="PS50850">
    <property type="entry name" value="MFS"/>
    <property type="match status" value="1"/>
</dbReference>
<keyword evidence="4 6" id="KW-0472">Membrane</keyword>
<feature type="transmembrane region" description="Helical" evidence="6">
    <location>
        <begin position="367"/>
        <end position="400"/>
    </location>
</feature>
<dbReference type="PANTHER" id="PTHR23507:SF1">
    <property type="entry name" value="FI18259P1-RELATED"/>
    <property type="match status" value="1"/>
</dbReference>
<evidence type="ECO:0000313" key="8">
    <source>
        <dbReference type="EMBL" id="OAA66693.1"/>
    </source>
</evidence>
<gene>
    <name evidence="8" type="ORF">SPI_01269</name>
</gene>
<feature type="transmembrane region" description="Helical" evidence="6">
    <location>
        <begin position="219"/>
        <end position="237"/>
    </location>
</feature>
<evidence type="ECO:0000256" key="2">
    <source>
        <dbReference type="ARBA" id="ARBA00022692"/>
    </source>
</evidence>
<accession>A0A167YU74</accession>
<dbReference type="Pfam" id="PF07690">
    <property type="entry name" value="MFS_1"/>
    <property type="match status" value="1"/>
</dbReference>
<dbReference type="InterPro" id="IPR011701">
    <property type="entry name" value="MFS"/>
</dbReference>
<dbReference type="InterPro" id="IPR020846">
    <property type="entry name" value="MFS_dom"/>
</dbReference>
<dbReference type="Gene3D" id="1.20.1250.20">
    <property type="entry name" value="MFS general substrate transporter like domains"/>
    <property type="match status" value="2"/>
</dbReference>